<evidence type="ECO:0000313" key="3">
    <source>
        <dbReference type="EMBL" id="GCC16323.1"/>
    </source>
</evidence>
<accession>A0A401RDW2</accession>
<dbReference type="Proteomes" id="UP000287033">
    <property type="component" value="Unassembled WGS sequence"/>
</dbReference>
<protein>
    <submittedName>
        <fullName evidence="3">Uncharacterized protein</fullName>
    </submittedName>
</protein>
<sequence length="264" mass="29388">MYLFIIYSHEHRALPSAGTVQIGGTAILLRGPVVGDSDGRLPEYRGDRPGVIQSTLEPGKMPTRNKILRAAWKRLNQDQAQPWKEALRILILKWIYIVTGRPRKARLTVYKRRRAQLCFESCCPCCPELDCWKRADELLGTEARPQPIQQARITEDNVAKECLRSTGGLLFGLTFTSVFGLFVLFIQEYNLWYCLVSTITVAVLLGLGMGLSAKIRVNILLMVPHIFTSELLPDLPSPPDTIHHPPPSNSPGLASESGGWGGEV</sequence>
<organism evidence="3 4">
    <name type="scientific">Chiloscyllium punctatum</name>
    <name type="common">Brownbanded bambooshark</name>
    <name type="synonym">Hemiscyllium punctatum</name>
    <dbReference type="NCBI Taxonomy" id="137246"/>
    <lineage>
        <taxon>Eukaryota</taxon>
        <taxon>Metazoa</taxon>
        <taxon>Chordata</taxon>
        <taxon>Craniata</taxon>
        <taxon>Vertebrata</taxon>
        <taxon>Chondrichthyes</taxon>
        <taxon>Elasmobranchii</taxon>
        <taxon>Galeomorphii</taxon>
        <taxon>Galeoidea</taxon>
        <taxon>Orectolobiformes</taxon>
        <taxon>Hemiscylliidae</taxon>
        <taxon>Chiloscyllium</taxon>
    </lineage>
</organism>
<dbReference type="PANTHER" id="PTHR21041">
    <property type="entry name" value="DENDRITIC CELL-SPECIFIC TRANSMEMBRANE PROTEIN"/>
    <property type="match status" value="1"/>
</dbReference>
<dbReference type="OrthoDB" id="6598372at2759"/>
<feature type="region of interest" description="Disordered" evidence="1">
    <location>
        <begin position="237"/>
        <end position="264"/>
    </location>
</feature>
<evidence type="ECO:0000313" key="4">
    <source>
        <dbReference type="Proteomes" id="UP000287033"/>
    </source>
</evidence>
<keyword evidence="2" id="KW-0812">Transmembrane</keyword>
<name>A0A401RDW2_CHIPU</name>
<dbReference type="InterPro" id="IPR051856">
    <property type="entry name" value="CSR-E3_Ligase_Protein"/>
</dbReference>
<proteinExistence type="predicted"/>
<evidence type="ECO:0000256" key="2">
    <source>
        <dbReference type="SAM" id="Phobius"/>
    </source>
</evidence>
<reference evidence="3 4" key="1">
    <citation type="journal article" date="2018" name="Nat. Ecol. Evol.">
        <title>Shark genomes provide insights into elasmobranch evolution and the origin of vertebrates.</title>
        <authorList>
            <person name="Hara Y"/>
            <person name="Yamaguchi K"/>
            <person name="Onimaru K"/>
            <person name="Kadota M"/>
            <person name="Koyanagi M"/>
            <person name="Keeley SD"/>
            <person name="Tatsumi K"/>
            <person name="Tanaka K"/>
            <person name="Motone F"/>
            <person name="Kageyama Y"/>
            <person name="Nozu R"/>
            <person name="Adachi N"/>
            <person name="Nishimura O"/>
            <person name="Nakagawa R"/>
            <person name="Tanegashima C"/>
            <person name="Kiyatake I"/>
            <person name="Matsumoto R"/>
            <person name="Murakumo K"/>
            <person name="Nishida K"/>
            <person name="Terakita A"/>
            <person name="Kuratani S"/>
            <person name="Sato K"/>
            <person name="Hyodo S Kuraku.S."/>
        </authorList>
    </citation>
    <scope>NUCLEOTIDE SEQUENCE [LARGE SCALE GENOMIC DNA]</scope>
</reference>
<gene>
    <name evidence="3" type="ORF">chiPu_0022411</name>
</gene>
<evidence type="ECO:0000256" key="1">
    <source>
        <dbReference type="SAM" id="MobiDB-lite"/>
    </source>
</evidence>
<comment type="caution">
    <text evidence="3">The sequence shown here is derived from an EMBL/GenBank/DDBJ whole genome shotgun (WGS) entry which is preliminary data.</text>
</comment>
<dbReference type="AlphaFoldDB" id="A0A401RDW2"/>
<dbReference type="STRING" id="137246.A0A401RDW2"/>
<feature type="transmembrane region" description="Helical" evidence="2">
    <location>
        <begin position="192"/>
        <end position="213"/>
    </location>
</feature>
<keyword evidence="2" id="KW-0472">Membrane</keyword>
<dbReference type="EMBL" id="BEZZ01007588">
    <property type="protein sequence ID" value="GCC16323.1"/>
    <property type="molecule type" value="Genomic_DNA"/>
</dbReference>
<keyword evidence="4" id="KW-1185">Reference proteome</keyword>
<dbReference type="PANTHER" id="PTHR21041:SF6">
    <property type="entry name" value="DC-STAMP DOMAIN-CONTAINING PROTEIN 2"/>
    <property type="match status" value="1"/>
</dbReference>
<feature type="compositionally biased region" description="Pro residues" evidence="1">
    <location>
        <begin position="237"/>
        <end position="249"/>
    </location>
</feature>
<feature type="transmembrane region" description="Helical" evidence="2">
    <location>
        <begin position="168"/>
        <end position="186"/>
    </location>
</feature>
<keyword evidence="2" id="KW-1133">Transmembrane helix</keyword>